<comment type="caution">
    <text evidence="4">The sequence shown here is derived from an EMBL/GenBank/DDBJ whole genome shotgun (WGS) entry which is preliminary data.</text>
</comment>
<reference evidence="4" key="1">
    <citation type="submission" date="2023-06" db="EMBL/GenBank/DDBJ databases">
        <title>Reference genome for the Northern bat (Eptesicus nilssonii), a most northern bat species.</title>
        <authorList>
            <person name="Laine V.N."/>
            <person name="Pulliainen A.T."/>
            <person name="Lilley T.M."/>
        </authorList>
    </citation>
    <scope>NUCLEOTIDE SEQUENCE</scope>
    <source>
        <strain evidence="4">BLF_Eptnil</strain>
        <tissue evidence="4">Kidney</tissue>
    </source>
</reference>
<feature type="signal peptide" evidence="2">
    <location>
        <begin position="1"/>
        <end position="20"/>
    </location>
</feature>
<dbReference type="PROSITE" id="PS50958">
    <property type="entry name" value="SMB_2"/>
    <property type="match status" value="1"/>
</dbReference>
<dbReference type="AlphaFoldDB" id="A0AA40I7S5"/>
<keyword evidence="1" id="KW-1015">Disulfide bond</keyword>
<sequence length="181" mass="19890">MPAAMWLVLLFLLWLSPVAPNWETGSCSQSQPLCCLGTDNHCKRGNCYCDEFCRVLSDCCPDHHTLCNPGNSHAGSSPPLKEPNAVIDRGKPLLSTADQCRCLLTVPCRLLKADRSLQRAPQNTKMVLQMVLRMENPPSLARSNLNWVQSMVSALEVLLERVGQSAPASLASRPQSQGTIY</sequence>
<dbReference type="InterPro" id="IPR001212">
    <property type="entry name" value="Somatomedin_B_dom"/>
</dbReference>
<dbReference type="EMBL" id="JAULJE010000004">
    <property type="protein sequence ID" value="KAK1343992.1"/>
    <property type="molecule type" value="Genomic_DNA"/>
</dbReference>
<evidence type="ECO:0000259" key="3">
    <source>
        <dbReference type="PROSITE" id="PS50958"/>
    </source>
</evidence>
<evidence type="ECO:0000256" key="2">
    <source>
        <dbReference type="SAM" id="SignalP"/>
    </source>
</evidence>
<feature type="chain" id="PRO_5041440390" description="SMB domain-containing protein" evidence="2">
    <location>
        <begin position="21"/>
        <end position="181"/>
    </location>
</feature>
<proteinExistence type="predicted"/>
<name>A0AA40I7S5_CNENI</name>
<evidence type="ECO:0000313" key="5">
    <source>
        <dbReference type="Proteomes" id="UP001177744"/>
    </source>
</evidence>
<keyword evidence="2" id="KW-0732">Signal</keyword>
<protein>
    <recommendedName>
        <fullName evidence="3">SMB domain-containing protein</fullName>
    </recommendedName>
</protein>
<gene>
    <name evidence="4" type="ORF">QTO34_014550</name>
</gene>
<organism evidence="4 5">
    <name type="scientific">Cnephaeus nilssonii</name>
    <name type="common">Northern bat</name>
    <name type="synonym">Eptesicus nilssonii</name>
    <dbReference type="NCBI Taxonomy" id="3371016"/>
    <lineage>
        <taxon>Eukaryota</taxon>
        <taxon>Metazoa</taxon>
        <taxon>Chordata</taxon>
        <taxon>Craniata</taxon>
        <taxon>Vertebrata</taxon>
        <taxon>Euteleostomi</taxon>
        <taxon>Mammalia</taxon>
        <taxon>Eutheria</taxon>
        <taxon>Laurasiatheria</taxon>
        <taxon>Chiroptera</taxon>
        <taxon>Yangochiroptera</taxon>
        <taxon>Vespertilionidae</taxon>
        <taxon>Cnephaeus</taxon>
    </lineage>
</organism>
<feature type="domain" description="SMB" evidence="3">
    <location>
        <begin position="23"/>
        <end position="71"/>
    </location>
</feature>
<accession>A0AA40I7S5</accession>
<dbReference type="Proteomes" id="UP001177744">
    <property type="component" value="Unassembled WGS sequence"/>
</dbReference>
<evidence type="ECO:0000313" key="4">
    <source>
        <dbReference type="EMBL" id="KAK1343992.1"/>
    </source>
</evidence>
<keyword evidence="5" id="KW-1185">Reference proteome</keyword>
<evidence type="ECO:0000256" key="1">
    <source>
        <dbReference type="ARBA" id="ARBA00023157"/>
    </source>
</evidence>